<gene>
    <name evidence="2" type="ORF">SBAD_LOCUS13061</name>
</gene>
<accession>A0A183JB12</accession>
<dbReference type="WBParaSite" id="SBAD_0001347601-mRNA-1">
    <property type="protein sequence ID" value="SBAD_0001347601-mRNA-1"/>
    <property type="gene ID" value="SBAD_0001347601"/>
</dbReference>
<evidence type="ECO:0000313" key="2">
    <source>
        <dbReference type="EMBL" id="VDP53685.1"/>
    </source>
</evidence>
<reference evidence="2 3" key="2">
    <citation type="submission" date="2018-11" db="EMBL/GenBank/DDBJ databases">
        <authorList>
            <consortium name="Pathogen Informatics"/>
        </authorList>
    </citation>
    <scope>NUCLEOTIDE SEQUENCE [LARGE SCALE GENOMIC DNA]</scope>
</reference>
<organism evidence="4">
    <name type="scientific">Soboliphyme baturini</name>
    <dbReference type="NCBI Taxonomy" id="241478"/>
    <lineage>
        <taxon>Eukaryota</taxon>
        <taxon>Metazoa</taxon>
        <taxon>Ecdysozoa</taxon>
        <taxon>Nematoda</taxon>
        <taxon>Enoplea</taxon>
        <taxon>Dorylaimia</taxon>
        <taxon>Dioctophymatida</taxon>
        <taxon>Dioctophymatoidea</taxon>
        <taxon>Soboliphymatidae</taxon>
        <taxon>Soboliphyme</taxon>
    </lineage>
</organism>
<name>A0A183JB12_9BILA</name>
<reference evidence="4" key="1">
    <citation type="submission" date="2016-06" db="UniProtKB">
        <authorList>
            <consortium name="WormBaseParasite"/>
        </authorList>
    </citation>
    <scope>IDENTIFICATION</scope>
</reference>
<evidence type="ECO:0000256" key="1">
    <source>
        <dbReference type="SAM" id="Coils"/>
    </source>
</evidence>
<evidence type="ECO:0000313" key="3">
    <source>
        <dbReference type="Proteomes" id="UP000270296"/>
    </source>
</evidence>
<feature type="coiled-coil region" evidence="1">
    <location>
        <begin position="104"/>
        <end position="205"/>
    </location>
</feature>
<protein>
    <submittedName>
        <fullName evidence="2 4">Uncharacterized protein</fullName>
    </submittedName>
</protein>
<dbReference type="EMBL" id="UZAM01019982">
    <property type="protein sequence ID" value="VDP53685.1"/>
    <property type="molecule type" value="Genomic_DNA"/>
</dbReference>
<proteinExistence type="predicted"/>
<evidence type="ECO:0000313" key="4">
    <source>
        <dbReference type="WBParaSite" id="SBAD_0001347601-mRNA-1"/>
    </source>
</evidence>
<dbReference type="Proteomes" id="UP000270296">
    <property type="component" value="Unassembled WGS sequence"/>
</dbReference>
<keyword evidence="3" id="KW-1185">Reference proteome</keyword>
<keyword evidence="1" id="KW-0175">Coiled coil</keyword>
<dbReference type="AlphaFoldDB" id="A0A183JB12"/>
<sequence>MLGDHVKGKAKQTTITTNEAVKLPAVVTSNLRLLNKRIVDFEQVNNGLEPWAKDLKPQMLRLRESCPPQTVEDTTTIAVTTSSPSEPSVIERVKWLMTWLDMRNLQLNELVKQLQKNNAILQLRMTRSERTLNKVKTAWLSDDGSALEHHKALKVRIRKLERQLRSKIRENMEFCLKIEELSKLKDRCNQQLLQYEKQLSEKDNMLNESAQLLYDLDATQTHGISAVSCFPTRK</sequence>